<proteinExistence type="predicted"/>
<feature type="transmembrane region" description="Helical" evidence="12">
    <location>
        <begin position="148"/>
        <end position="168"/>
    </location>
</feature>
<comment type="subcellular location">
    <subcellularLocation>
        <location evidence="1">Membrane</location>
        <topology evidence="1">Multi-pass membrane protein</topology>
    </subcellularLocation>
</comment>
<organism evidence="13 14">
    <name type="scientific">Cobetia amphilecti</name>
    <dbReference type="NCBI Taxonomy" id="1055104"/>
    <lineage>
        <taxon>Bacteria</taxon>
        <taxon>Pseudomonadati</taxon>
        <taxon>Pseudomonadota</taxon>
        <taxon>Gammaproteobacteria</taxon>
        <taxon>Oceanospirillales</taxon>
        <taxon>Halomonadaceae</taxon>
        <taxon>Cobetia</taxon>
    </lineage>
</organism>
<comment type="caution">
    <text evidence="13">The sequence shown here is derived from an EMBL/GenBank/DDBJ whole genome shotgun (WGS) entry which is preliminary data.</text>
</comment>
<evidence type="ECO:0000256" key="3">
    <source>
        <dbReference type="ARBA" id="ARBA00022692"/>
    </source>
</evidence>
<keyword evidence="10" id="KW-1015">Disulfide bond</keyword>
<feature type="transmembrane region" description="Helical" evidence="12">
    <location>
        <begin position="84"/>
        <end position="104"/>
    </location>
</feature>
<feature type="transmembrane region" description="Helical" evidence="12">
    <location>
        <begin position="395"/>
        <end position="413"/>
    </location>
</feature>
<evidence type="ECO:0000256" key="12">
    <source>
        <dbReference type="SAM" id="Phobius"/>
    </source>
</evidence>
<dbReference type="Proteomes" id="UP001170481">
    <property type="component" value="Unassembled WGS sequence"/>
</dbReference>
<evidence type="ECO:0000256" key="11">
    <source>
        <dbReference type="ARBA" id="ARBA00023444"/>
    </source>
</evidence>
<dbReference type="GO" id="GO:0006784">
    <property type="term" value="P:heme A biosynthetic process"/>
    <property type="evidence" value="ECO:0007669"/>
    <property type="project" value="InterPro"/>
</dbReference>
<keyword evidence="2" id="KW-1003">Cell membrane</keyword>
<evidence type="ECO:0000256" key="9">
    <source>
        <dbReference type="ARBA" id="ARBA00023136"/>
    </source>
</evidence>
<feature type="transmembrane region" description="Helical" evidence="12">
    <location>
        <begin position="229"/>
        <end position="253"/>
    </location>
</feature>
<evidence type="ECO:0000256" key="7">
    <source>
        <dbReference type="ARBA" id="ARBA00023004"/>
    </source>
</evidence>
<feature type="transmembrane region" description="Helical" evidence="12">
    <location>
        <begin position="419"/>
        <end position="437"/>
    </location>
</feature>
<dbReference type="Pfam" id="PF02628">
    <property type="entry name" value="COX15-CtaA"/>
    <property type="match status" value="1"/>
</dbReference>
<dbReference type="PANTHER" id="PTHR35457:SF1">
    <property type="entry name" value="HEME A SYNTHASE"/>
    <property type="match status" value="1"/>
</dbReference>
<keyword evidence="6" id="KW-0560">Oxidoreductase</keyword>
<gene>
    <name evidence="13" type="ORF">Q4535_16285</name>
</gene>
<feature type="transmembrane region" description="Helical" evidence="12">
    <location>
        <begin position="283"/>
        <end position="301"/>
    </location>
</feature>
<keyword evidence="7" id="KW-0408">Iron</keyword>
<accession>A0AAP4U1H5</accession>
<evidence type="ECO:0000313" key="14">
    <source>
        <dbReference type="Proteomes" id="UP001170481"/>
    </source>
</evidence>
<evidence type="ECO:0000256" key="10">
    <source>
        <dbReference type="ARBA" id="ARBA00023157"/>
    </source>
</evidence>
<evidence type="ECO:0000313" key="13">
    <source>
        <dbReference type="EMBL" id="MDO6673663.1"/>
    </source>
</evidence>
<dbReference type="PANTHER" id="PTHR35457">
    <property type="entry name" value="HEME A SYNTHASE"/>
    <property type="match status" value="1"/>
</dbReference>
<dbReference type="EMBL" id="JAUORK010000029">
    <property type="protein sequence ID" value="MDO6673663.1"/>
    <property type="molecule type" value="Genomic_DNA"/>
</dbReference>
<evidence type="ECO:0000256" key="6">
    <source>
        <dbReference type="ARBA" id="ARBA00023002"/>
    </source>
</evidence>
<comment type="pathway">
    <text evidence="11">Porphyrin-containing compound metabolism.</text>
</comment>
<feature type="transmembrane region" description="Helical" evidence="12">
    <location>
        <begin position="202"/>
        <end position="223"/>
    </location>
</feature>
<keyword evidence="3 12" id="KW-0812">Transmembrane</keyword>
<evidence type="ECO:0000256" key="1">
    <source>
        <dbReference type="ARBA" id="ARBA00004141"/>
    </source>
</evidence>
<protein>
    <submittedName>
        <fullName evidence="13">COX15/CtaA family protein</fullName>
    </submittedName>
</protein>
<dbReference type="InterPro" id="IPR003780">
    <property type="entry name" value="COX15/CtaA_fam"/>
</dbReference>
<dbReference type="GO" id="GO:0016020">
    <property type="term" value="C:membrane"/>
    <property type="evidence" value="ECO:0007669"/>
    <property type="project" value="UniProtKB-SubCell"/>
</dbReference>
<evidence type="ECO:0000256" key="2">
    <source>
        <dbReference type="ARBA" id="ARBA00022475"/>
    </source>
</evidence>
<sequence>MSRLARQKRYPPRACAVSRARQRGAALLPRPPFLRHATTDEASVAQAFSMATPELTSDLVHGPVSRQAASRRGTSRLWRSSQRLVASMLGLVILVIGLGAWTRLVDAGLGCPDWPGCYGALVVPDAQTASLHSPHHPLEGYKAWAEMIHRYAASLLGLAAIALLALGWRIRRREAHQSQTFEGGSGEAKVTDHWGAQARTRFPLAGCWLLLGMLLVQGAFGAFTVTLKLWPQVVTLHLLGGLSVLSLLLLLWLSLRRRAAPLTVAAEQHTACADAAHIRRQPWLATLAAALLLGQLALGGWTSSNYAGLACEGFPTCNGAAWPAMDWGEGFHLTQDVGPSYLHGQLHGEARTAIHMAHRGGAVLLGAVLLALYWRQRRHLPARTPSPDNPWRWALGCWLVQAGLGIANVLWWLPLDLALAHTLGAVALTLAMVWAMDQMRQAARHKRASVSQALA</sequence>
<keyword evidence="9 12" id="KW-0472">Membrane</keyword>
<evidence type="ECO:0000256" key="4">
    <source>
        <dbReference type="ARBA" id="ARBA00022723"/>
    </source>
</evidence>
<evidence type="ECO:0000256" key="5">
    <source>
        <dbReference type="ARBA" id="ARBA00022989"/>
    </source>
</evidence>
<keyword evidence="8" id="KW-0350">Heme biosynthesis</keyword>
<dbReference type="GO" id="GO:0046872">
    <property type="term" value="F:metal ion binding"/>
    <property type="evidence" value="ECO:0007669"/>
    <property type="project" value="UniProtKB-KW"/>
</dbReference>
<name>A0AAP4U1H5_9GAMM</name>
<keyword evidence="4" id="KW-0479">Metal-binding</keyword>
<dbReference type="GO" id="GO:0016491">
    <property type="term" value="F:oxidoreductase activity"/>
    <property type="evidence" value="ECO:0007669"/>
    <property type="project" value="UniProtKB-KW"/>
</dbReference>
<keyword evidence="5 12" id="KW-1133">Transmembrane helix</keyword>
<dbReference type="InterPro" id="IPR050450">
    <property type="entry name" value="COX15/CtaA_HemeA_synthase"/>
</dbReference>
<reference evidence="13" key="1">
    <citation type="submission" date="2023-07" db="EMBL/GenBank/DDBJ databases">
        <title>Genome content predicts the carbon catabolic preferences of heterotrophic bacteria.</title>
        <authorList>
            <person name="Gralka M."/>
        </authorList>
    </citation>
    <scope>NUCLEOTIDE SEQUENCE</scope>
    <source>
        <strain evidence="13">C2R13</strain>
    </source>
</reference>
<dbReference type="AlphaFoldDB" id="A0AAP4U1H5"/>
<feature type="transmembrane region" description="Helical" evidence="12">
    <location>
        <begin position="356"/>
        <end position="374"/>
    </location>
</feature>
<evidence type="ECO:0000256" key="8">
    <source>
        <dbReference type="ARBA" id="ARBA00023133"/>
    </source>
</evidence>